<gene>
    <name evidence="2" type="ORF">H8730_07300</name>
</gene>
<keyword evidence="1" id="KW-1133">Transmembrane helix</keyword>
<feature type="transmembrane region" description="Helical" evidence="1">
    <location>
        <begin position="157"/>
        <end position="175"/>
    </location>
</feature>
<evidence type="ECO:0000313" key="3">
    <source>
        <dbReference type="Proteomes" id="UP000657006"/>
    </source>
</evidence>
<sequence length="216" mass="23907">MEITSGAYRNQLPKRRYHSGRYKKSRGSSGREKSAAMRSSFYLLILWAAGALVGVLFASALGEESRESLNSFIQIGAQNMASGQVQGFSYFLNRTWSYGKYMVVLWACGFIPYGWIGVLLLIAGRGFFYGFAQAVLILGYGAKGIGMGLMGYFPHNLLLLPMILFVGQLVMQAVWKGKSRYYFIVLGIGLLAAVCAAAIEAYLTPVLLQWMMKGWT</sequence>
<protein>
    <submittedName>
        <fullName evidence="2">Stage II sporulation protein M</fullName>
    </submittedName>
</protein>
<dbReference type="EMBL" id="JACRSQ010000008">
    <property type="protein sequence ID" value="MBC8543347.1"/>
    <property type="molecule type" value="Genomic_DNA"/>
</dbReference>
<name>A0A926HX33_9FIRM</name>
<dbReference type="Proteomes" id="UP000657006">
    <property type="component" value="Unassembled WGS sequence"/>
</dbReference>
<dbReference type="AlphaFoldDB" id="A0A926HX33"/>
<organism evidence="2 3">
    <name type="scientific">Bianquea renquensis</name>
    <dbReference type="NCBI Taxonomy" id="2763661"/>
    <lineage>
        <taxon>Bacteria</taxon>
        <taxon>Bacillati</taxon>
        <taxon>Bacillota</taxon>
        <taxon>Clostridia</taxon>
        <taxon>Eubacteriales</taxon>
        <taxon>Bianqueaceae</taxon>
        <taxon>Bianquea</taxon>
    </lineage>
</organism>
<dbReference type="Pfam" id="PF01944">
    <property type="entry name" value="SpoIIM"/>
    <property type="match status" value="1"/>
</dbReference>
<keyword evidence="1" id="KW-0812">Transmembrane</keyword>
<dbReference type="RefSeq" id="WP_177716016.1">
    <property type="nucleotide sequence ID" value="NZ_JACRSQ010000008.1"/>
</dbReference>
<feature type="transmembrane region" description="Helical" evidence="1">
    <location>
        <begin position="181"/>
        <end position="203"/>
    </location>
</feature>
<feature type="transmembrane region" description="Helical" evidence="1">
    <location>
        <begin position="103"/>
        <end position="122"/>
    </location>
</feature>
<keyword evidence="3" id="KW-1185">Reference proteome</keyword>
<accession>A0A926HX33</accession>
<feature type="transmembrane region" description="Helical" evidence="1">
    <location>
        <begin position="41"/>
        <end position="60"/>
    </location>
</feature>
<evidence type="ECO:0000256" key="1">
    <source>
        <dbReference type="SAM" id="Phobius"/>
    </source>
</evidence>
<comment type="caution">
    <text evidence="2">The sequence shown here is derived from an EMBL/GenBank/DDBJ whole genome shotgun (WGS) entry which is preliminary data.</text>
</comment>
<reference evidence="2" key="1">
    <citation type="submission" date="2020-08" db="EMBL/GenBank/DDBJ databases">
        <title>Genome public.</title>
        <authorList>
            <person name="Liu C."/>
            <person name="Sun Q."/>
        </authorList>
    </citation>
    <scope>NUCLEOTIDE SEQUENCE</scope>
    <source>
        <strain evidence="2">NSJ-32</strain>
    </source>
</reference>
<dbReference type="InterPro" id="IPR002798">
    <property type="entry name" value="SpoIIM-like"/>
</dbReference>
<feature type="transmembrane region" description="Helical" evidence="1">
    <location>
        <begin position="128"/>
        <end position="145"/>
    </location>
</feature>
<evidence type="ECO:0000313" key="2">
    <source>
        <dbReference type="EMBL" id="MBC8543347.1"/>
    </source>
</evidence>
<proteinExistence type="predicted"/>
<keyword evidence="1" id="KW-0472">Membrane</keyword>